<feature type="compositionally biased region" description="Basic and acidic residues" evidence="1">
    <location>
        <begin position="511"/>
        <end position="548"/>
    </location>
</feature>
<dbReference type="KEGG" id="mbe:MBM_05380"/>
<proteinExistence type="predicted"/>
<accession>K1WV22</accession>
<feature type="region of interest" description="Disordered" evidence="1">
    <location>
        <begin position="103"/>
        <end position="149"/>
    </location>
</feature>
<evidence type="ECO:0000256" key="1">
    <source>
        <dbReference type="SAM" id="MobiDB-lite"/>
    </source>
</evidence>
<dbReference type="OMA" id="CDHRRER"/>
<feature type="region of interest" description="Disordered" evidence="1">
    <location>
        <begin position="197"/>
        <end position="228"/>
    </location>
</feature>
<dbReference type="AlphaFoldDB" id="K1WV22"/>
<feature type="compositionally biased region" description="Pro residues" evidence="1">
    <location>
        <begin position="485"/>
        <end position="501"/>
    </location>
</feature>
<organism evidence="2 3">
    <name type="scientific">Marssonina brunnea f. sp. multigermtubi (strain MB_m1)</name>
    <name type="common">Marssonina leaf spot fungus</name>
    <dbReference type="NCBI Taxonomy" id="1072389"/>
    <lineage>
        <taxon>Eukaryota</taxon>
        <taxon>Fungi</taxon>
        <taxon>Dikarya</taxon>
        <taxon>Ascomycota</taxon>
        <taxon>Pezizomycotina</taxon>
        <taxon>Leotiomycetes</taxon>
        <taxon>Helotiales</taxon>
        <taxon>Drepanopezizaceae</taxon>
        <taxon>Drepanopeziza</taxon>
    </lineage>
</organism>
<feature type="compositionally biased region" description="Basic residues" evidence="1">
    <location>
        <begin position="362"/>
        <end position="372"/>
    </location>
</feature>
<feature type="compositionally biased region" description="Basic and acidic residues" evidence="1">
    <location>
        <begin position="120"/>
        <end position="138"/>
    </location>
</feature>
<evidence type="ECO:0000313" key="3">
    <source>
        <dbReference type="Proteomes" id="UP000006753"/>
    </source>
</evidence>
<dbReference type="OrthoDB" id="10517052at2759"/>
<name>K1WV22_MARBU</name>
<feature type="region of interest" description="Disordered" evidence="1">
    <location>
        <begin position="1"/>
        <end position="31"/>
    </location>
</feature>
<feature type="compositionally biased region" description="Acidic residues" evidence="1">
    <location>
        <begin position="300"/>
        <end position="322"/>
    </location>
</feature>
<feature type="compositionally biased region" description="Polar residues" evidence="1">
    <location>
        <begin position="15"/>
        <end position="24"/>
    </location>
</feature>
<feature type="region of interest" description="Disordered" evidence="1">
    <location>
        <begin position="257"/>
        <end position="591"/>
    </location>
</feature>
<sequence length="620" mass="68452">MFSFTAINQPAAANGQRSTANASNVRGRKRGRSCECFDNRTVKNAELVVNHLCDHRRERKVDFGNPNRIPIANRLARPRNNGPTFSVFDPARDPVRNIVVDRNGNQVNRRAVASQPGPSRRREPIKEPEAPETVDKAPTEPSEGSYSEKSRVMLLEENCRLLEEFIDLLGAALDNSSGASMALQVIRERYNRRTTACAKTGRADGPPPPPQPETDEDRTAQRVPRTVRDVALPLVDALRNGTPFPDFSERDAQIVRDARAKHAQSNDRSNGAPRRPVVEVTPAPLNSLPCHPSRPNRIPDDDEPERDGDDDYDDEDDDDDDEPSSHAHHSRSSQTTSPDSSSVFSPPCPEEELSDGEDTPRPHRNSPRRRQYSLRMPAVIPSIERDEEGSDASEESSSPQQTPCPGPSRKRCAAIASGPEDSPKMRIIIDLRSVSPDPPEPTPRASGPPPILPPAHAPPPILPPAHAPPPILPPASAPLLIVPPAYAPQPILPPASAPRPIVPASAPDSTPSRDRNIPEQRARELSEQRRARARAKSEQRRALEDSVRNWHRPPLGQQPRPTAAPRVVKPPATAQQGTPPSIRERPQQFRRMREESIDFASTANRMAALPKIIEQHFCYD</sequence>
<evidence type="ECO:0000313" key="2">
    <source>
        <dbReference type="EMBL" id="EKD16911.1"/>
    </source>
</evidence>
<feature type="compositionally biased region" description="Basic and acidic residues" evidence="1">
    <location>
        <begin position="582"/>
        <end position="591"/>
    </location>
</feature>
<dbReference type="HOGENOM" id="CLU_440802_0_0_1"/>
<dbReference type="Proteomes" id="UP000006753">
    <property type="component" value="Unassembled WGS sequence"/>
</dbReference>
<dbReference type="EMBL" id="JH921438">
    <property type="protein sequence ID" value="EKD16911.1"/>
    <property type="molecule type" value="Genomic_DNA"/>
</dbReference>
<feature type="compositionally biased region" description="Low complexity" evidence="1">
    <location>
        <begin position="332"/>
        <end position="345"/>
    </location>
</feature>
<gene>
    <name evidence="2" type="ORF">MBM_05380</name>
</gene>
<keyword evidence="3" id="KW-1185">Reference proteome</keyword>
<dbReference type="InParanoid" id="K1WV22"/>
<reference evidence="2 3" key="1">
    <citation type="journal article" date="2012" name="BMC Genomics">
        <title>Sequencing the genome of Marssonina brunnea reveals fungus-poplar co-evolution.</title>
        <authorList>
            <person name="Zhu S."/>
            <person name="Cao Y.-Z."/>
            <person name="Jiang C."/>
            <person name="Tan B.-Y."/>
            <person name="Wang Z."/>
            <person name="Feng S."/>
            <person name="Zhang L."/>
            <person name="Su X.-H."/>
            <person name="Brejova B."/>
            <person name="Vinar T."/>
            <person name="Xu M."/>
            <person name="Wang M.-X."/>
            <person name="Zhang S.-G."/>
            <person name="Huang M.-R."/>
            <person name="Wu R."/>
            <person name="Zhou Y."/>
        </authorList>
    </citation>
    <scope>NUCLEOTIDE SEQUENCE [LARGE SCALE GENOMIC DNA]</scope>
    <source>
        <strain evidence="2 3">MB_m1</strain>
    </source>
</reference>
<protein>
    <submittedName>
        <fullName evidence="2">Uncharacterized protein</fullName>
    </submittedName>
</protein>
<feature type="compositionally biased region" description="Acidic residues" evidence="1">
    <location>
        <begin position="385"/>
        <end position="394"/>
    </location>
</feature>
<feature type="compositionally biased region" description="Pro residues" evidence="1">
    <location>
        <begin position="436"/>
        <end position="476"/>
    </location>
</feature>